<feature type="domain" description="YjiS-like" evidence="1">
    <location>
        <begin position="29"/>
        <end position="61"/>
    </location>
</feature>
<gene>
    <name evidence="2" type="ORF">JNB71_16835</name>
</gene>
<reference evidence="2 3" key="1">
    <citation type="journal article" date="2021" name="MBio">
        <title>Poor Competitiveness of Bradyrhizobium in Pigeon Pea Root Colonization in Indian Soils.</title>
        <authorList>
            <person name="Chalasani D."/>
            <person name="Basu A."/>
            <person name="Pullabhotla S.V.S.R.N."/>
            <person name="Jorrin B."/>
            <person name="Neal A.L."/>
            <person name="Poole P.S."/>
            <person name="Podile A.R."/>
            <person name="Tkacz A."/>
        </authorList>
    </citation>
    <scope>NUCLEOTIDE SEQUENCE [LARGE SCALE GENOMIC DNA]</scope>
    <source>
        <strain evidence="2 3">HU44</strain>
    </source>
</reference>
<dbReference type="Pfam" id="PF06568">
    <property type="entry name" value="YjiS-like"/>
    <property type="match status" value="1"/>
</dbReference>
<keyword evidence="3" id="KW-1185">Reference proteome</keyword>
<sequence>MSATLSTIVRAAGTTSPDTSLPITAHWKIARYFVRRAAIARLRELDDDALKDIGLGRSEIEAAAYGLMTASNRARI</sequence>
<dbReference type="InterPro" id="IPR009506">
    <property type="entry name" value="YjiS-like"/>
</dbReference>
<protein>
    <submittedName>
        <fullName evidence="2">DUF1127 domain-containing protein</fullName>
    </submittedName>
</protein>
<dbReference type="RefSeq" id="WP_220372977.1">
    <property type="nucleotide sequence ID" value="NZ_JAEUAO010000004.1"/>
</dbReference>
<name>A0ABS7HDT2_9HYPH</name>
<evidence type="ECO:0000259" key="1">
    <source>
        <dbReference type="Pfam" id="PF06568"/>
    </source>
</evidence>
<comment type="caution">
    <text evidence="2">The sequence shown here is derived from an EMBL/GenBank/DDBJ whole genome shotgun (WGS) entry which is preliminary data.</text>
</comment>
<organism evidence="2 3">
    <name type="scientific">Rhizobium herbae</name>
    <dbReference type="NCBI Taxonomy" id="508661"/>
    <lineage>
        <taxon>Bacteria</taxon>
        <taxon>Pseudomonadati</taxon>
        <taxon>Pseudomonadota</taxon>
        <taxon>Alphaproteobacteria</taxon>
        <taxon>Hyphomicrobiales</taxon>
        <taxon>Rhizobiaceae</taxon>
        <taxon>Rhizobium/Agrobacterium group</taxon>
        <taxon>Rhizobium</taxon>
    </lineage>
</organism>
<dbReference type="EMBL" id="JAEUAO010000004">
    <property type="protein sequence ID" value="MBW9064970.1"/>
    <property type="molecule type" value="Genomic_DNA"/>
</dbReference>
<dbReference type="Proteomes" id="UP000757604">
    <property type="component" value="Unassembled WGS sequence"/>
</dbReference>
<proteinExistence type="predicted"/>
<evidence type="ECO:0000313" key="3">
    <source>
        <dbReference type="Proteomes" id="UP000757604"/>
    </source>
</evidence>
<evidence type="ECO:0000313" key="2">
    <source>
        <dbReference type="EMBL" id="MBW9064970.1"/>
    </source>
</evidence>
<accession>A0ABS7HDT2</accession>